<keyword evidence="1" id="KW-1133">Transmembrane helix</keyword>
<dbReference type="AlphaFoldDB" id="A0A3G4V8I1"/>
<keyword evidence="1" id="KW-0472">Membrane</keyword>
<dbReference type="EMBL" id="CP033577">
    <property type="protein sequence ID" value="AYV21020.1"/>
    <property type="molecule type" value="Genomic_DNA"/>
</dbReference>
<accession>A0A3G4V8I1</accession>
<evidence type="ECO:0000313" key="2">
    <source>
        <dbReference type="EMBL" id="AYV21020.1"/>
    </source>
</evidence>
<reference evidence="2 3" key="1">
    <citation type="submission" date="2018-11" db="EMBL/GenBank/DDBJ databases">
        <title>Complete Genome Sequence of Vbrio mediterranei 117-T6: a Potential Pathogen Bacteria Isolated from the Conchocelis of Pyropia.</title>
        <authorList>
            <person name="Liu Q."/>
        </authorList>
    </citation>
    <scope>NUCLEOTIDE SEQUENCE [LARGE SCALE GENOMIC DNA]</scope>
    <source>
        <strain evidence="2 3">117-T6</strain>
    </source>
</reference>
<proteinExistence type="predicted"/>
<feature type="transmembrane region" description="Helical" evidence="1">
    <location>
        <begin position="12"/>
        <end position="33"/>
    </location>
</feature>
<evidence type="ECO:0000313" key="3">
    <source>
        <dbReference type="Proteomes" id="UP000279760"/>
    </source>
</evidence>
<dbReference type="RefSeq" id="WP_124940272.1">
    <property type="nucleotide sequence ID" value="NZ_CP033577.1"/>
</dbReference>
<protein>
    <submittedName>
        <fullName evidence="2">Uncharacterized protein</fullName>
    </submittedName>
</protein>
<name>A0A3G4V8I1_9VIBR</name>
<evidence type="ECO:0000256" key="1">
    <source>
        <dbReference type="SAM" id="Phobius"/>
    </source>
</evidence>
<organism evidence="2 3">
    <name type="scientific">Vibrio mediterranei</name>
    <dbReference type="NCBI Taxonomy" id="689"/>
    <lineage>
        <taxon>Bacteria</taxon>
        <taxon>Pseudomonadati</taxon>
        <taxon>Pseudomonadota</taxon>
        <taxon>Gammaproteobacteria</taxon>
        <taxon>Vibrionales</taxon>
        <taxon>Vibrionaceae</taxon>
        <taxon>Vibrio</taxon>
    </lineage>
</organism>
<gene>
    <name evidence="2" type="ORF">ECB94_06705</name>
</gene>
<keyword evidence="1" id="KW-0812">Transmembrane</keyword>
<sequence>MKSSVSKGFALLDAILAIAVSSIVLISSSYFAMRKSEEEKYKYIGRIIATISQYGLKYIDLYGREIAVSEKRKFLDASFKELKLTSCSRGERDKTTWGTGLACELNFTSENSVKFKYWQVDRLDEEDFKYKISFKKIDPRLISNKSANSIVRKSVEHSLELNGFETSSLAINFDVSGTENSISMSAINRQYLKSDGSVAINKGKKICWKISSGTNVCMKGEEGSVSIIDNSGTLSNLKANAIITRDTNGKNRTSLESSVVRNGDKLKKPKCPKSLKPNLAMSLISYGVKGGSPNRNNYTPDLNSVKASGALALGWRSEGEHWVTDFKTNSSDVEPKDIIALAMIWCDM</sequence>
<dbReference type="Proteomes" id="UP000279760">
    <property type="component" value="Chromosome 1"/>
</dbReference>